<keyword evidence="3" id="KW-0238">DNA-binding</keyword>
<dbReference type="GO" id="GO:0003677">
    <property type="term" value="F:DNA binding"/>
    <property type="evidence" value="ECO:0007669"/>
    <property type="project" value="UniProtKB-KW"/>
</dbReference>
<evidence type="ECO:0000256" key="5">
    <source>
        <dbReference type="ARBA" id="ARBA00023242"/>
    </source>
</evidence>
<dbReference type="AlphaFoldDB" id="A0AAQ3KCM5"/>
<dbReference type="EMBL" id="CP136893">
    <property type="protein sequence ID" value="WOL06318.1"/>
    <property type="molecule type" value="Genomic_DNA"/>
</dbReference>
<dbReference type="GO" id="GO:0005634">
    <property type="term" value="C:nucleus"/>
    <property type="evidence" value="ECO:0007669"/>
    <property type="project" value="UniProtKB-SubCell"/>
</dbReference>
<dbReference type="Pfam" id="PF02362">
    <property type="entry name" value="B3"/>
    <property type="match status" value="1"/>
</dbReference>
<feature type="domain" description="TF-B3" evidence="7">
    <location>
        <begin position="87"/>
        <end position="180"/>
    </location>
</feature>
<dbReference type="Gene3D" id="2.40.330.10">
    <property type="entry name" value="DNA-binding pseudobarrel domain"/>
    <property type="match status" value="1"/>
</dbReference>
<keyword evidence="9" id="KW-1185">Reference proteome</keyword>
<dbReference type="PANTHER" id="PTHR31391:SF64">
    <property type="entry name" value="B3 DOMAIN-CONTAINING PROTEIN OS06G0112300"/>
    <property type="match status" value="1"/>
</dbReference>
<dbReference type="SMART" id="SM01019">
    <property type="entry name" value="B3"/>
    <property type="match status" value="1"/>
</dbReference>
<reference evidence="8 9" key="1">
    <citation type="submission" date="2023-10" db="EMBL/GenBank/DDBJ databases">
        <title>Chromosome-scale genome assembly provides insights into flower coloration mechanisms of Canna indica.</title>
        <authorList>
            <person name="Li C."/>
        </authorList>
    </citation>
    <scope>NUCLEOTIDE SEQUENCE [LARGE SCALE GENOMIC DNA]</scope>
    <source>
        <tissue evidence="8">Flower</tissue>
    </source>
</reference>
<dbReference type="InterPro" id="IPR015300">
    <property type="entry name" value="DNA-bd_pseudobarrel_sf"/>
</dbReference>
<evidence type="ECO:0000256" key="3">
    <source>
        <dbReference type="ARBA" id="ARBA00023125"/>
    </source>
</evidence>
<name>A0AAQ3KCM5_9LILI</name>
<sequence length="202" mass="22860">MQITFSQKAMKHTPKSDLAIQRTNRLTSRHERCLTNQALFSHPGKVTTNRRKRRNSKIGSPATKQKSTDLPIRTQQEEIVPLSGKPFFATVISDSQFHMTRMVVPKWLYGHLPLACVPIILSHGNRTWEAKYNGNQDFKRFSGGWRNFVNDNNLNPGDACIFELMDSKNVHFKVQILRGQEVPDLSGEDGDGQSSGTPILID</sequence>
<dbReference type="InterPro" id="IPR003340">
    <property type="entry name" value="B3_DNA-bd"/>
</dbReference>
<evidence type="ECO:0000313" key="8">
    <source>
        <dbReference type="EMBL" id="WOL06318.1"/>
    </source>
</evidence>
<dbReference type="CDD" id="cd10017">
    <property type="entry name" value="B3_DNA"/>
    <property type="match status" value="1"/>
</dbReference>
<evidence type="ECO:0000259" key="7">
    <source>
        <dbReference type="PROSITE" id="PS50863"/>
    </source>
</evidence>
<gene>
    <name evidence="8" type="ORF">Cni_G15050</name>
</gene>
<evidence type="ECO:0000256" key="4">
    <source>
        <dbReference type="ARBA" id="ARBA00023163"/>
    </source>
</evidence>
<comment type="subcellular location">
    <subcellularLocation>
        <location evidence="1">Nucleus</location>
    </subcellularLocation>
</comment>
<evidence type="ECO:0000256" key="1">
    <source>
        <dbReference type="ARBA" id="ARBA00004123"/>
    </source>
</evidence>
<feature type="region of interest" description="Disordered" evidence="6">
    <location>
        <begin position="42"/>
        <end position="71"/>
    </location>
</feature>
<keyword evidence="2" id="KW-0805">Transcription regulation</keyword>
<evidence type="ECO:0000256" key="2">
    <source>
        <dbReference type="ARBA" id="ARBA00023015"/>
    </source>
</evidence>
<feature type="compositionally biased region" description="Polar residues" evidence="6">
    <location>
        <begin position="192"/>
        <end position="202"/>
    </location>
</feature>
<dbReference type="InterPro" id="IPR044837">
    <property type="entry name" value="REM16-like"/>
</dbReference>
<dbReference type="Proteomes" id="UP001327560">
    <property type="component" value="Chromosome 4"/>
</dbReference>
<dbReference type="PROSITE" id="PS50863">
    <property type="entry name" value="B3"/>
    <property type="match status" value="1"/>
</dbReference>
<keyword evidence="4" id="KW-0804">Transcription</keyword>
<dbReference type="SUPFAM" id="SSF101936">
    <property type="entry name" value="DNA-binding pseudobarrel domain"/>
    <property type="match status" value="1"/>
</dbReference>
<dbReference type="PANTHER" id="PTHR31391">
    <property type="entry name" value="B3 DOMAIN-CONTAINING PROTEIN OS11G0197600-RELATED"/>
    <property type="match status" value="1"/>
</dbReference>
<evidence type="ECO:0000313" key="9">
    <source>
        <dbReference type="Proteomes" id="UP001327560"/>
    </source>
</evidence>
<keyword evidence="5" id="KW-0539">Nucleus</keyword>
<accession>A0AAQ3KCM5</accession>
<proteinExistence type="predicted"/>
<organism evidence="8 9">
    <name type="scientific">Canna indica</name>
    <name type="common">Indian-shot</name>
    <dbReference type="NCBI Taxonomy" id="4628"/>
    <lineage>
        <taxon>Eukaryota</taxon>
        <taxon>Viridiplantae</taxon>
        <taxon>Streptophyta</taxon>
        <taxon>Embryophyta</taxon>
        <taxon>Tracheophyta</taxon>
        <taxon>Spermatophyta</taxon>
        <taxon>Magnoliopsida</taxon>
        <taxon>Liliopsida</taxon>
        <taxon>Zingiberales</taxon>
        <taxon>Cannaceae</taxon>
        <taxon>Canna</taxon>
    </lineage>
</organism>
<protein>
    <submittedName>
        <fullName evidence="8">B3 domain-containing protein</fullName>
    </submittedName>
</protein>
<feature type="region of interest" description="Disordered" evidence="6">
    <location>
        <begin position="183"/>
        <end position="202"/>
    </location>
</feature>
<evidence type="ECO:0000256" key="6">
    <source>
        <dbReference type="SAM" id="MobiDB-lite"/>
    </source>
</evidence>